<evidence type="ECO:0000256" key="2">
    <source>
        <dbReference type="SAM" id="SignalP"/>
    </source>
</evidence>
<gene>
    <name evidence="3" type="ORF">DVH24_027252</name>
</gene>
<sequence length="73" mass="8594">MRAWALSVWFIRDAFWLSSPLRPCLFLSYSILHSFLHHEKTLLTFRSSAPAKKDSSDHSFRAPQLISHPHFIR</sequence>
<feature type="compositionally biased region" description="Basic and acidic residues" evidence="1">
    <location>
        <begin position="51"/>
        <end position="60"/>
    </location>
</feature>
<evidence type="ECO:0000313" key="4">
    <source>
        <dbReference type="Proteomes" id="UP000290289"/>
    </source>
</evidence>
<protein>
    <recommendedName>
        <fullName evidence="5">Secreted protein</fullName>
    </recommendedName>
</protein>
<reference evidence="3 4" key="1">
    <citation type="submission" date="2018-10" db="EMBL/GenBank/DDBJ databases">
        <title>A high-quality apple genome assembly.</title>
        <authorList>
            <person name="Hu J."/>
        </authorList>
    </citation>
    <scope>NUCLEOTIDE SEQUENCE [LARGE SCALE GENOMIC DNA]</scope>
    <source>
        <strain evidence="4">cv. HFTH1</strain>
        <tissue evidence="3">Young leaf</tissue>
    </source>
</reference>
<keyword evidence="2" id="KW-0732">Signal</keyword>
<feature type="chain" id="PRO_5019778146" description="Secreted protein" evidence="2">
    <location>
        <begin position="17"/>
        <end position="73"/>
    </location>
</feature>
<dbReference type="Proteomes" id="UP000290289">
    <property type="component" value="Chromosome 11"/>
</dbReference>
<feature type="signal peptide" evidence="2">
    <location>
        <begin position="1"/>
        <end position="16"/>
    </location>
</feature>
<dbReference type="EMBL" id="RDQH01000337">
    <property type="protein sequence ID" value="RXH84353.1"/>
    <property type="molecule type" value="Genomic_DNA"/>
</dbReference>
<evidence type="ECO:0000313" key="3">
    <source>
        <dbReference type="EMBL" id="RXH84353.1"/>
    </source>
</evidence>
<accession>A0A498ISS4</accession>
<proteinExistence type="predicted"/>
<keyword evidence="4" id="KW-1185">Reference proteome</keyword>
<name>A0A498ISS4_MALDO</name>
<evidence type="ECO:0008006" key="5">
    <source>
        <dbReference type="Google" id="ProtNLM"/>
    </source>
</evidence>
<dbReference type="AlphaFoldDB" id="A0A498ISS4"/>
<comment type="caution">
    <text evidence="3">The sequence shown here is derived from an EMBL/GenBank/DDBJ whole genome shotgun (WGS) entry which is preliminary data.</text>
</comment>
<feature type="region of interest" description="Disordered" evidence="1">
    <location>
        <begin position="50"/>
        <end position="73"/>
    </location>
</feature>
<organism evidence="3 4">
    <name type="scientific">Malus domestica</name>
    <name type="common">Apple</name>
    <name type="synonym">Pyrus malus</name>
    <dbReference type="NCBI Taxonomy" id="3750"/>
    <lineage>
        <taxon>Eukaryota</taxon>
        <taxon>Viridiplantae</taxon>
        <taxon>Streptophyta</taxon>
        <taxon>Embryophyta</taxon>
        <taxon>Tracheophyta</taxon>
        <taxon>Spermatophyta</taxon>
        <taxon>Magnoliopsida</taxon>
        <taxon>eudicotyledons</taxon>
        <taxon>Gunneridae</taxon>
        <taxon>Pentapetalae</taxon>
        <taxon>rosids</taxon>
        <taxon>fabids</taxon>
        <taxon>Rosales</taxon>
        <taxon>Rosaceae</taxon>
        <taxon>Amygdaloideae</taxon>
        <taxon>Maleae</taxon>
        <taxon>Malus</taxon>
    </lineage>
</organism>
<evidence type="ECO:0000256" key="1">
    <source>
        <dbReference type="SAM" id="MobiDB-lite"/>
    </source>
</evidence>